<evidence type="ECO:0000313" key="3">
    <source>
        <dbReference type="EMBL" id="KAK3670381.1"/>
    </source>
</evidence>
<gene>
    <name evidence="3" type="ORF">LTR78_009734</name>
</gene>
<sequence>MDEAKQAHKRLLSGPTVEIVVGKERKKWCLHKNLLCHHSTYFEVEFDGHEIPKNKTNGMDEGGSEKALRLELPDEDPQGFELFVKWLYQGKLEEPLDLEDEEAHYSQAVSCQKLHRLCEKFSLLHLANLSMDAYRLSLNTAQLVPDAEEINEIYRSSAPGSPFRKLMTRIAARQIMDPDVDKDAESYRCCFEGNTDFAVEMVNAIRSLSGGMLFEDPTTDVVDEDGEAEGDGPCEYHDHSDGSRCAGGPSSVKLKMEPVVKTLVNGDGATPSVVRHPIVQLLPVELSAERRTPRKLNVEPPRTPTPKGGASRKAPASTKGQSAVQPRKASSTVPKKKPQQLVNGNGISHSQPHAKTQPLTNGHLHIQLQTPTRPSGPSLDSRSSASGPRKLARTPAKQIGGATNATSVLGKRRATEGAPAGGVKQGAANDVNGATPRKASQGVNGFVQHWNGMNGEQSDAGAEMAFRKIAPKLRRTQAV</sequence>
<evidence type="ECO:0000256" key="1">
    <source>
        <dbReference type="SAM" id="MobiDB-lite"/>
    </source>
</evidence>
<dbReference type="PROSITE" id="PS50097">
    <property type="entry name" value="BTB"/>
    <property type="match status" value="1"/>
</dbReference>
<feature type="domain" description="BTB" evidence="2">
    <location>
        <begin position="15"/>
        <end position="96"/>
    </location>
</feature>
<accession>A0AAE0TTA0</accession>
<dbReference type="PANTHER" id="PTHR47843:SF2">
    <property type="entry name" value="BTB DOMAIN-CONTAINING PROTEIN"/>
    <property type="match status" value="1"/>
</dbReference>
<feature type="region of interest" description="Disordered" evidence="1">
    <location>
        <begin position="217"/>
        <end position="250"/>
    </location>
</feature>
<dbReference type="CDD" id="cd18186">
    <property type="entry name" value="BTB_POZ_ZBTB_KLHL-like"/>
    <property type="match status" value="1"/>
</dbReference>
<dbReference type="Gene3D" id="3.30.710.10">
    <property type="entry name" value="Potassium Channel Kv1.1, Chain A"/>
    <property type="match status" value="1"/>
</dbReference>
<feature type="compositionally biased region" description="Polar residues" evidence="1">
    <location>
        <begin position="367"/>
        <end position="386"/>
    </location>
</feature>
<feature type="compositionally biased region" description="Acidic residues" evidence="1">
    <location>
        <begin position="217"/>
        <end position="232"/>
    </location>
</feature>
<name>A0AAE0TTA0_9PEZI</name>
<feature type="region of interest" description="Disordered" evidence="1">
    <location>
        <begin position="290"/>
        <end position="437"/>
    </location>
</feature>
<reference evidence="3" key="1">
    <citation type="submission" date="2023-07" db="EMBL/GenBank/DDBJ databases">
        <title>Black Yeasts Isolated from many extreme environments.</title>
        <authorList>
            <person name="Coleine C."/>
            <person name="Stajich J.E."/>
            <person name="Selbmann L."/>
        </authorList>
    </citation>
    <scope>NUCLEOTIDE SEQUENCE</scope>
    <source>
        <strain evidence="3">CCFEE 5485</strain>
    </source>
</reference>
<dbReference type="AlphaFoldDB" id="A0AAE0TTA0"/>
<dbReference type="PANTHER" id="PTHR47843">
    <property type="entry name" value="BTB DOMAIN-CONTAINING PROTEIN-RELATED"/>
    <property type="match status" value="1"/>
</dbReference>
<evidence type="ECO:0000259" key="2">
    <source>
        <dbReference type="PROSITE" id="PS50097"/>
    </source>
</evidence>
<dbReference type="EMBL" id="JAUTXT010000057">
    <property type="protein sequence ID" value="KAK3670381.1"/>
    <property type="molecule type" value="Genomic_DNA"/>
</dbReference>
<feature type="compositionally biased region" description="Polar residues" evidence="1">
    <location>
        <begin position="318"/>
        <end position="333"/>
    </location>
</feature>
<protein>
    <recommendedName>
        <fullName evidence="2">BTB domain-containing protein</fullName>
    </recommendedName>
</protein>
<dbReference type="InterPro" id="IPR011333">
    <property type="entry name" value="SKP1/BTB/POZ_sf"/>
</dbReference>
<dbReference type="SUPFAM" id="SSF54695">
    <property type="entry name" value="POZ domain"/>
    <property type="match status" value="1"/>
</dbReference>
<keyword evidence="4" id="KW-1185">Reference proteome</keyword>
<proteinExistence type="predicted"/>
<dbReference type="SMART" id="SM00225">
    <property type="entry name" value="BTB"/>
    <property type="match status" value="1"/>
</dbReference>
<dbReference type="Pfam" id="PF00651">
    <property type="entry name" value="BTB"/>
    <property type="match status" value="1"/>
</dbReference>
<evidence type="ECO:0000313" key="4">
    <source>
        <dbReference type="Proteomes" id="UP001274830"/>
    </source>
</evidence>
<dbReference type="Proteomes" id="UP001274830">
    <property type="component" value="Unassembled WGS sequence"/>
</dbReference>
<organism evidence="3 4">
    <name type="scientific">Recurvomyces mirabilis</name>
    <dbReference type="NCBI Taxonomy" id="574656"/>
    <lineage>
        <taxon>Eukaryota</taxon>
        <taxon>Fungi</taxon>
        <taxon>Dikarya</taxon>
        <taxon>Ascomycota</taxon>
        <taxon>Pezizomycotina</taxon>
        <taxon>Dothideomycetes</taxon>
        <taxon>Dothideomycetidae</taxon>
        <taxon>Mycosphaerellales</taxon>
        <taxon>Teratosphaeriaceae</taxon>
        <taxon>Recurvomyces</taxon>
    </lineage>
</organism>
<feature type="compositionally biased region" description="Polar residues" evidence="1">
    <location>
        <begin position="340"/>
        <end position="360"/>
    </location>
</feature>
<dbReference type="InterPro" id="IPR000210">
    <property type="entry name" value="BTB/POZ_dom"/>
</dbReference>
<comment type="caution">
    <text evidence="3">The sequence shown here is derived from an EMBL/GenBank/DDBJ whole genome shotgun (WGS) entry which is preliminary data.</text>
</comment>